<evidence type="ECO:0000313" key="3">
    <source>
        <dbReference type="EMBL" id="WXB91524.1"/>
    </source>
</evidence>
<dbReference type="CDD" id="cd03392">
    <property type="entry name" value="PAP2_like_2"/>
    <property type="match status" value="1"/>
</dbReference>
<feature type="transmembrane region" description="Helical" evidence="1">
    <location>
        <begin position="62"/>
        <end position="86"/>
    </location>
</feature>
<feature type="transmembrane region" description="Helical" evidence="1">
    <location>
        <begin position="165"/>
        <end position="185"/>
    </location>
</feature>
<feature type="transmembrane region" description="Helical" evidence="1">
    <location>
        <begin position="191"/>
        <end position="212"/>
    </location>
</feature>
<evidence type="ECO:0000313" key="4">
    <source>
        <dbReference type="Proteomes" id="UP001387364"/>
    </source>
</evidence>
<dbReference type="EMBL" id="CP147404">
    <property type="protein sequence ID" value="WXB91524.1"/>
    <property type="molecule type" value="Genomic_DNA"/>
</dbReference>
<dbReference type="Pfam" id="PF01569">
    <property type="entry name" value="PAP2"/>
    <property type="match status" value="1"/>
</dbReference>
<feature type="transmembrane region" description="Helical" evidence="1">
    <location>
        <begin position="12"/>
        <end position="34"/>
    </location>
</feature>
<organism evidence="3 4">
    <name type="scientific">Bacillus kandeliae</name>
    <dbReference type="NCBI Taxonomy" id="3129297"/>
    <lineage>
        <taxon>Bacteria</taxon>
        <taxon>Bacillati</taxon>
        <taxon>Bacillota</taxon>
        <taxon>Bacilli</taxon>
        <taxon>Bacillales</taxon>
        <taxon>Bacillaceae</taxon>
        <taxon>Bacillus</taxon>
    </lineage>
</organism>
<dbReference type="Proteomes" id="UP001387364">
    <property type="component" value="Chromosome"/>
</dbReference>
<keyword evidence="1" id="KW-0472">Membrane</keyword>
<dbReference type="InterPro" id="IPR000326">
    <property type="entry name" value="PAP2/HPO"/>
</dbReference>
<proteinExistence type="predicted"/>
<feature type="transmembrane region" description="Helical" evidence="1">
    <location>
        <begin position="93"/>
        <end position="111"/>
    </location>
</feature>
<feature type="transmembrane region" description="Helical" evidence="1">
    <location>
        <begin position="131"/>
        <end position="153"/>
    </location>
</feature>
<gene>
    <name evidence="3" type="ORF">WDJ61_09530</name>
</gene>
<evidence type="ECO:0000256" key="1">
    <source>
        <dbReference type="SAM" id="Phobius"/>
    </source>
</evidence>
<accession>A0ABZ2N1F6</accession>
<keyword evidence="1" id="KW-0812">Transmembrane</keyword>
<dbReference type="Gene3D" id="1.20.144.10">
    <property type="entry name" value="Phosphatidic acid phosphatase type 2/haloperoxidase"/>
    <property type="match status" value="2"/>
</dbReference>
<protein>
    <submittedName>
        <fullName evidence="3">Phosphatase PAP2 family protein</fullName>
    </submittedName>
</protein>
<keyword evidence="4" id="KW-1185">Reference proteome</keyword>
<feature type="domain" description="Phosphatidic acid phosphatase type 2/haloperoxidase" evidence="2">
    <location>
        <begin position="94"/>
        <end position="206"/>
    </location>
</feature>
<dbReference type="SMART" id="SM00014">
    <property type="entry name" value="acidPPc"/>
    <property type="match status" value="1"/>
</dbReference>
<dbReference type="PANTHER" id="PTHR14969">
    <property type="entry name" value="SPHINGOSINE-1-PHOSPHATE PHOSPHOHYDROLASE"/>
    <property type="match status" value="1"/>
</dbReference>
<keyword evidence="1" id="KW-1133">Transmembrane helix</keyword>
<reference evidence="3 4" key="1">
    <citation type="submission" date="2024-02" db="EMBL/GenBank/DDBJ databases">
        <title>Seven novel Bacillus-like species.</title>
        <authorList>
            <person name="Liu G."/>
        </authorList>
    </citation>
    <scope>NUCLEOTIDE SEQUENCE [LARGE SCALE GENOMIC DNA]</scope>
    <source>
        <strain evidence="3 4">FJAT-52991</strain>
    </source>
</reference>
<dbReference type="SUPFAM" id="SSF48317">
    <property type="entry name" value="Acid phosphatase/Vanadium-dependent haloperoxidase"/>
    <property type="match status" value="1"/>
</dbReference>
<sequence length="221" mass="25235">MNKREKQRTKMYYAILIALLCFFTWGFTEIVAALKANKVEAFDLAIIHEVQSWINEGRTKRMVFITNLGSVRWMTIGTILVAAILLVKKRFSYAVFFVLTVALGGAFNGLLKEIFKRQRPEILRLIEQGGYSFPSGHSMGSMIFYGAIAFLLFELLRHRWAKIMGTVAAICLIFLIGLTRIYLGVHYPSDVLAGFTAGAAWLIFSIAAFHYYQDRIQWRSE</sequence>
<name>A0ABZ2N1F6_9BACI</name>
<dbReference type="PANTHER" id="PTHR14969:SF13">
    <property type="entry name" value="AT30094P"/>
    <property type="match status" value="1"/>
</dbReference>
<dbReference type="InterPro" id="IPR036938">
    <property type="entry name" value="PAP2/HPO_sf"/>
</dbReference>
<dbReference type="RefSeq" id="WP_338749094.1">
    <property type="nucleotide sequence ID" value="NZ_CP147404.1"/>
</dbReference>
<evidence type="ECO:0000259" key="2">
    <source>
        <dbReference type="SMART" id="SM00014"/>
    </source>
</evidence>